<evidence type="ECO:0000313" key="2">
    <source>
        <dbReference type="Proteomes" id="UP000188929"/>
    </source>
</evidence>
<reference evidence="2" key="1">
    <citation type="submission" date="2016-10" db="EMBL/GenBank/DDBJ databases">
        <title>Frankia sp. NRRL B-16386 Genome sequencing.</title>
        <authorList>
            <person name="Ghodhbane-Gtari F."/>
            <person name="Swanson E."/>
            <person name="Gueddou A."/>
            <person name="Hezbri K."/>
            <person name="Ktari K."/>
            <person name="Nouioui I."/>
            <person name="Morris K."/>
            <person name="Simpson S."/>
            <person name="Abebe-Akele F."/>
            <person name="Thomas K."/>
            <person name="Gtari M."/>
            <person name="Tisa L.S."/>
        </authorList>
    </citation>
    <scope>NUCLEOTIDE SEQUENCE [LARGE SCALE GENOMIC DNA]</scope>
    <source>
        <strain evidence="2">NRRL B-16386</strain>
    </source>
</reference>
<evidence type="ECO:0000313" key="1">
    <source>
        <dbReference type="EMBL" id="ONH31652.1"/>
    </source>
</evidence>
<dbReference type="AlphaFoldDB" id="A0A1V2IEM1"/>
<dbReference type="Proteomes" id="UP000188929">
    <property type="component" value="Unassembled WGS sequence"/>
</dbReference>
<name>A0A1V2IEM1_9ACTN</name>
<accession>A0A1V2IEM1</accession>
<organism evidence="1 2">
    <name type="scientific">Pseudofrankia asymbiotica</name>
    <dbReference type="NCBI Taxonomy" id="1834516"/>
    <lineage>
        <taxon>Bacteria</taxon>
        <taxon>Bacillati</taxon>
        <taxon>Actinomycetota</taxon>
        <taxon>Actinomycetes</taxon>
        <taxon>Frankiales</taxon>
        <taxon>Frankiaceae</taxon>
        <taxon>Pseudofrankia</taxon>
    </lineage>
</organism>
<gene>
    <name evidence="1" type="ORF">BL253_08250</name>
</gene>
<comment type="caution">
    <text evidence="1">The sequence shown here is derived from an EMBL/GenBank/DDBJ whole genome shotgun (WGS) entry which is preliminary data.</text>
</comment>
<protein>
    <submittedName>
        <fullName evidence="1">Uncharacterized protein</fullName>
    </submittedName>
</protein>
<dbReference type="EMBL" id="MOMC01000015">
    <property type="protein sequence ID" value="ONH31652.1"/>
    <property type="molecule type" value="Genomic_DNA"/>
</dbReference>
<proteinExistence type="predicted"/>
<keyword evidence="2" id="KW-1185">Reference proteome</keyword>
<sequence length="109" mass="11462">MADERMMTVARRAAGLLPEPPAAHDSYGYLAWEELVLSTAQRLQRLLSHEALTTPPAASLALAPETGHLDAESLLTLAVLLAHDGEPLCAQLLCAAVAEHGAGLTAVWA</sequence>